<sequence length="63" mass="7023">MVKSGLLCRKKYGLYCRQHSVGSCQIRQTVITSCDAGNFNNPTQEMLQSHAATFGRASSCKFY</sequence>
<protein>
    <submittedName>
        <fullName evidence="1">Uncharacterized protein</fullName>
    </submittedName>
</protein>
<comment type="caution">
    <text evidence="1">The sequence shown here is derived from an EMBL/GenBank/DDBJ whole genome shotgun (WGS) entry which is preliminary data.</text>
</comment>
<dbReference type="EMBL" id="BMAW01120674">
    <property type="protein sequence ID" value="GFT90273.1"/>
    <property type="molecule type" value="Genomic_DNA"/>
</dbReference>
<reference evidence="1" key="1">
    <citation type="submission" date="2020-08" db="EMBL/GenBank/DDBJ databases">
        <title>Multicomponent nature underlies the extraordinary mechanical properties of spider dragline silk.</title>
        <authorList>
            <person name="Kono N."/>
            <person name="Nakamura H."/>
            <person name="Mori M."/>
            <person name="Yoshida Y."/>
            <person name="Ohtoshi R."/>
            <person name="Malay A.D."/>
            <person name="Moran D.A.P."/>
            <person name="Tomita M."/>
            <person name="Numata K."/>
            <person name="Arakawa K."/>
        </authorList>
    </citation>
    <scope>NUCLEOTIDE SEQUENCE</scope>
</reference>
<accession>A0A8X6PUG0</accession>
<name>A0A8X6PUG0_NEPPI</name>
<organism evidence="1 2">
    <name type="scientific">Nephila pilipes</name>
    <name type="common">Giant wood spider</name>
    <name type="synonym">Nephila maculata</name>
    <dbReference type="NCBI Taxonomy" id="299642"/>
    <lineage>
        <taxon>Eukaryota</taxon>
        <taxon>Metazoa</taxon>
        <taxon>Ecdysozoa</taxon>
        <taxon>Arthropoda</taxon>
        <taxon>Chelicerata</taxon>
        <taxon>Arachnida</taxon>
        <taxon>Araneae</taxon>
        <taxon>Araneomorphae</taxon>
        <taxon>Entelegynae</taxon>
        <taxon>Araneoidea</taxon>
        <taxon>Nephilidae</taxon>
        <taxon>Nephila</taxon>
    </lineage>
</organism>
<keyword evidence="2" id="KW-1185">Reference proteome</keyword>
<evidence type="ECO:0000313" key="2">
    <source>
        <dbReference type="Proteomes" id="UP000887013"/>
    </source>
</evidence>
<proteinExistence type="predicted"/>
<feature type="non-terminal residue" evidence="1">
    <location>
        <position position="63"/>
    </location>
</feature>
<evidence type="ECO:0000313" key="1">
    <source>
        <dbReference type="EMBL" id="GFT90273.1"/>
    </source>
</evidence>
<dbReference type="Proteomes" id="UP000887013">
    <property type="component" value="Unassembled WGS sequence"/>
</dbReference>
<dbReference type="AlphaFoldDB" id="A0A8X6PUG0"/>
<gene>
    <name evidence="1" type="ORF">NPIL_387301</name>
</gene>